<evidence type="ECO:0000259" key="9">
    <source>
        <dbReference type="Pfam" id="PF17764"/>
    </source>
</evidence>
<evidence type="ECO:0000256" key="7">
    <source>
        <dbReference type="ARBA" id="ARBA00023125"/>
    </source>
</evidence>
<evidence type="ECO:0000256" key="1">
    <source>
        <dbReference type="ARBA" id="ARBA00022515"/>
    </source>
</evidence>
<evidence type="ECO:0000313" key="10">
    <source>
        <dbReference type="EMBL" id="MBD8062379.1"/>
    </source>
</evidence>
<protein>
    <recommendedName>
        <fullName evidence="8">Probable replication restart protein PriA</fullName>
    </recommendedName>
    <alternativeName>
        <fullName evidence="8">Putative ATP-dependent DNA helicase PriA</fullName>
    </alternativeName>
</protein>
<dbReference type="InterPro" id="IPR041222">
    <property type="entry name" value="PriA_3primeBD"/>
</dbReference>
<dbReference type="InterPro" id="IPR042115">
    <property type="entry name" value="PriA_3primeBD_sf"/>
</dbReference>
<comment type="subunit">
    <text evidence="8">Component of the replication restart primosome.</text>
</comment>
<dbReference type="Proteomes" id="UP000661894">
    <property type="component" value="Unassembled WGS sequence"/>
</dbReference>
<feature type="binding site" evidence="8">
    <location>
        <position position="444"/>
    </location>
    <ligand>
        <name>Zn(2+)</name>
        <dbReference type="ChEBI" id="CHEBI:29105"/>
        <label>2</label>
    </ligand>
</feature>
<dbReference type="InterPro" id="IPR027417">
    <property type="entry name" value="P-loop_NTPase"/>
</dbReference>
<feature type="binding site" evidence="8">
    <location>
        <position position="426"/>
    </location>
    <ligand>
        <name>Zn(2+)</name>
        <dbReference type="ChEBI" id="CHEBI:29105"/>
        <label>2</label>
    </ligand>
</feature>
<keyword evidence="7 8" id="KW-0238">DNA-binding</keyword>
<keyword evidence="11" id="KW-1185">Reference proteome</keyword>
<keyword evidence="6 8" id="KW-0067">ATP-binding</keyword>
<comment type="function">
    <text evidence="8">Initiates the restart of stalled replication forks, which reloads the replicative helicase on sites other than the origin of replication. Recognizes and binds to abandoned replication forks and remodels them to uncover a helicase loading site. Promotes assembly of the primosome at these replication forks.</text>
</comment>
<dbReference type="InterPro" id="IPR005259">
    <property type="entry name" value="PriA"/>
</dbReference>
<comment type="caution">
    <text evidence="10">The sequence shown here is derived from an EMBL/GenBank/DDBJ whole genome shotgun (WGS) entry which is preliminary data.</text>
</comment>
<evidence type="ECO:0000256" key="8">
    <source>
        <dbReference type="HAMAP-Rule" id="MF_00983"/>
    </source>
</evidence>
<organism evidence="10 11">
    <name type="scientific">Oceanitalea stevensii</name>
    <dbReference type="NCBI Taxonomy" id="2763072"/>
    <lineage>
        <taxon>Bacteria</taxon>
        <taxon>Bacillati</taxon>
        <taxon>Actinomycetota</taxon>
        <taxon>Actinomycetes</taxon>
        <taxon>Micrococcales</taxon>
        <taxon>Bogoriellaceae</taxon>
        <taxon>Georgenia</taxon>
    </lineage>
</organism>
<dbReference type="HAMAP" id="MF_00983">
    <property type="entry name" value="PriA"/>
    <property type="match status" value="1"/>
</dbReference>
<evidence type="ECO:0000256" key="4">
    <source>
        <dbReference type="ARBA" id="ARBA00022741"/>
    </source>
</evidence>
<keyword evidence="3 8" id="KW-0479">Metal-binding</keyword>
<comment type="caution">
    <text evidence="8">As this protein does not have any detectable helicase domains, it probably does not have helicase activity.</text>
</comment>
<comment type="similarity">
    <text evidence="8">Belongs to the helicase family. PriA subfamily.</text>
</comment>
<name>A0ABR8Z2C8_9MICO</name>
<reference evidence="10 11" key="1">
    <citation type="submission" date="2020-08" db="EMBL/GenBank/DDBJ databases">
        <title>A Genomic Blueprint of the Chicken Gut Microbiome.</title>
        <authorList>
            <person name="Gilroy R."/>
            <person name="Ravi A."/>
            <person name="Getino M."/>
            <person name="Pursley I."/>
            <person name="Horton D.L."/>
            <person name="Alikhan N.-F."/>
            <person name="Baker D."/>
            <person name="Gharbi K."/>
            <person name="Hall N."/>
            <person name="Watson M."/>
            <person name="Adriaenssens E.M."/>
            <person name="Foster-Nyarko E."/>
            <person name="Jarju S."/>
            <person name="Secka A."/>
            <person name="Antonio M."/>
            <person name="Oren A."/>
            <person name="Chaudhuri R."/>
            <person name="La Ragione R.M."/>
            <person name="Hildebrand F."/>
            <person name="Pallen M.J."/>
        </authorList>
    </citation>
    <scope>NUCLEOTIDE SEQUENCE [LARGE SCALE GENOMIC DNA]</scope>
    <source>
        <strain evidence="10 11">Sa1BUA1</strain>
    </source>
</reference>
<dbReference type="Gene3D" id="3.40.50.300">
    <property type="entry name" value="P-loop containing nucleotide triphosphate hydrolases"/>
    <property type="match status" value="1"/>
</dbReference>
<accession>A0ABR8Z2C8</accession>
<dbReference type="EMBL" id="JACSPO010000003">
    <property type="protein sequence ID" value="MBD8062379.1"/>
    <property type="molecule type" value="Genomic_DNA"/>
</dbReference>
<evidence type="ECO:0000256" key="3">
    <source>
        <dbReference type="ARBA" id="ARBA00022723"/>
    </source>
</evidence>
<evidence type="ECO:0000313" key="11">
    <source>
        <dbReference type="Proteomes" id="UP000661894"/>
    </source>
</evidence>
<feature type="binding site" evidence="8">
    <location>
        <position position="417"/>
    </location>
    <ligand>
        <name>Zn(2+)</name>
        <dbReference type="ChEBI" id="CHEBI:29105"/>
        <label>1</label>
    </ligand>
</feature>
<comment type="cofactor">
    <cofactor evidence="8">
        <name>Zn(2+)</name>
        <dbReference type="ChEBI" id="CHEBI:29105"/>
    </cofactor>
    <text evidence="8">Binds 2 zinc ions per subunit.</text>
</comment>
<dbReference type="SUPFAM" id="SSF52540">
    <property type="entry name" value="P-loop containing nucleoside triphosphate hydrolases"/>
    <property type="match status" value="1"/>
</dbReference>
<dbReference type="PANTHER" id="PTHR30580:SF0">
    <property type="entry name" value="PRIMOSOMAL PROTEIN N"/>
    <property type="match status" value="1"/>
</dbReference>
<evidence type="ECO:0000256" key="5">
    <source>
        <dbReference type="ARBA" id="ARBA00022833"/>
    </source>
</evidence>
<feature type="binding site" evidence="8">
    <location>
        <position position="456"/>
    </location>
    <ligand>
        <name>Zn(2+)</name>
        <dbReference type="ChEBI" id="CHEBI:29105"/>
        <label>1</label>
    </ligand>
</feature>
<feature type="binding site" evidence="8">
    <location>
        <position position="423"/>
    </location>
    <ligand>
        <name>Zn(2+)</name>
        <dbReference type="ChEBI" id="CHEBI:29105"/>
        <label>2</label>
    </ligand>
</feature>
<dbReference type="Pfam" id="PF17764">
    <property type="entry name" value="PriA_3primeBD"/>
    <property type="match status" value="1"/>
</dbReference>
<keyword evidence="5 8" id="KW-0862">Zinc</keyword>
<dbReference type="Gene3D" id="3.40.1440.60">
    <property type="entry name" value="PriA, 3(prime) DNA-binding domain"/>
    <property type="match status" value="1"/>
</dbReference>
<keyword evidence="1 8" id="KW-0639">Primosome</keyword>
<keyword evidence="2 8" id="KW-0235">DNA replication</keyword>
<feature type="domain" description="Primosomal protein N' 3' DNA-binding" evidence="9">
    <location>
        <begin position="37"/>
        <end position="136"/>
    </location>
</feature>
<proteinExistence type="inferred from homology"/>
<gene>
    <name evidence="8" type="primary">priA</name>
    <name evidence="10" type="ORF">H9624_08575</name>
</gene>
<evidence type="ECO:0000256" key="6">
    <source>
        <dbReference type="ARBA" id="ARBA00022840"/>
    </source>
</evidence>
<evidence type="ECO:0000256" key="2">
    <source>
        <dbReference type="ARBA" id="ARBA00022705"/>
    </source>
</evidence>
<feature type="binding site" evidence="8">
    <location>
        <position position="441"/>
    </location>
    <ligand>
        <name>Zn(2+)</name>
        <dbReference type="ChEBI" id="CHEBI:29105"/>
        <label>2</label>
    </ligand>
</feature>
<keyword evidence="4 8" id="KW-0547">Nucleotide-binding</keyword>
<feature type="binding site" evidence="8">
    <location>
        <position position="414"/>
    </location>
    <ligand>
        <name>Zn(2+)</name>
        <dbReference type="ChEBI" id="CHEBI:29105"/>
        <label>1</label>
    </ligand>
</feature>
<dbReference type="PANTHER" id="PTHR30580">
    <property type="entry name" value="PRIMOSOMAL PROTEIN N"/>
    <property type="match status" value="1"/>
</dbReference>
<feature type="binding site" evidence="8">
    <location>
        <position position="453"/>
    </location>
    <ligand>
        <name>Zn(2+)</name>
        <dbReference type="ChEBI" id="CHEBI:29105"/>
        <label>1</label>
    </ligand>
</feature>
<sequence>MGAEVRPVHQPALLEQTVAVRTVSGAEAAGVELPVARVAVDMSLPHLDRPFDYRVTPEQDAAAQPGTRVSVRFAGKDRTGYVLERAATTDHHGTLMPLRRVVSALPVLTPEIAALCRAVADRYAGSLMDVVRLAVPPRHATTEKAVLEGTAADRTGTTAAHLPGTAWDHYVGGAAYVRRLAAGESPRAVWSALPAHGPGVPDRLASIAEAAAATLASGRGVVVVVPSAHEAEVVEAALTAALPGEPVVSLQADHGPSRRYRAFVRLLTGQARVVVGTRAAAFAPVRRVGLLVCWDDGDDLLAEPRAPYPHAREVLTLRAAQEGAALLLGGWTRSVEAGLLVATGWAASVTASRATVRERTPRIEAPGEIDLAREGPAAAARIPRPAWELVRKALEKGPVLVQVPRSGYLPVVACQGCREPARCRECHGPLQLGGRTSVPSCRWCGRPDRTWACPTCGSSAMRASRVGSARTAEELGRAFPKVPVVLSGARADHGVVREVDEKARVVVATPGAEPVARGGYQGALLLDAAAVSGRQDLAAPSEALRRWLAAAALVRPASEGGRVMLLGDPAPIPGQALVRWDPAGFAERELAERHELHLPPASRMASVRGSARAVAGLLRHLERPDGVEVLGPVPFSEEEVQALVRSDLGQGSRLTRALAQAAAVRSAHKEPDSVRIQVDPTEL</sequence>